<keyword evidence="3" id="KW-1185">Reference proteome</keyword>
<dbReference type="AlphaFoldDB" id="A0A1X1XUC1"/>
<reference evidence="2 3" key="1">
    <citation type="submission" date="2016-01" db="EMBL/GenBank/DDBJ databases">
        <title>The new phylogeny of the genus Mycobacterium.</title>
        <authorList>
            <person name="Tarcisio F."/>
            <person name="Conor M."/>
            <person name="Antonella G."/>
            <person name="Elisabetta G."/>
            <person name="Giulia F.S."/>
            <person name="Sara T."/>
            <person name="Anna F."/>
            <person name="Clotilde B."/>
            <person name="Roberto B."/>
            <person name="Veronica D.S."/>
            <person name="Fabio R."/>
            <person name="Monica P."/>
            <person name="Olivier J."/>
            <person name="Enrico T."/>
            <person name="Nicola S."/>
        </authorList>
    </citation>
    <scope>NUCLEOTIDE SEQUENCE [LARGE SCALE GENOMIC DNA]</scope>
    <source>
        <strain evidence="2 3">DSM 45166</strain>
    </source>
</reference>
<dbReference type="STRING" id="487514.A5707_20550"/>
<comment type="caution">
    <text evidence="2">The sequence shown here is derived from an EMBL/GenBank/DDBJ whole genome shotgun (WGS) entry which is preliminary data.</text>
</comment>
<dbReference type="InterPro" id="IPR004360">
    <property type="entry name" value="Glyas_Fos-R_dOase_dom"/>
</dbReference>
<dbReference type="InterPro" id="IPR037523">
    <property type="entry name" value="VOC_core"/>
</dbReference>
<proteinExistence type="predicted"/>
<feature type="domain" description="VOC" evidence="1">
    <location>
        <begin position="4"/>
        <end position="123"/>
    </location>
</feature>
<dbReference type="EMBL" id="LQPE01000133">
    <property type="protein sequence ID" value="ORW02465.1"/>
    <property type="molecule type" value="Genomic_DNA"/>
</dbReference>
<dbReference type="Gene3D" id="3.10.180.10">
    <property type="entry name" value="2,3-Dihydroxybiphenyl 1,2-Dioxygenase, domain 1"/>
    <property type="match status" value="1"/>
</dbReference>
<evidence type="ECO:0000313" key="3">
    <source>
        <dbReference type="Proteomes" id="UP000193487"/>
    </source>
</evidence>
<protein>
    <submittedName>
        <fullName evidence="2">Bleomycin resistance protein</fullName>
    </submittedName>
</protein>
<dbReference type="CDD" id="cd08351">
    <property type="entry name" value="ChaP_like"/>
    <property type="match status" value="1"/>
</dbReference>
<sequence>MPIALNHTIVAARDKRESAEFLTELFGLPDPVPFGQFLTVKLEHGVDLDYADVAEGDDIRPQHYAFLVSEDDFDAIYGKIQSRGIQHWADPAAKRPGEINHNDGGRGVYFQDPGGHFLEIITRPYGSGG</sequence>
<gene>
    <name evidence="2" type="ORF">AWC14_06940</name>
</gene>
<name>A0A1X1XUC1_9MYCO</name>
<dbReference type="InterPro" id="IPR029068">
    <property type="entry name" value="Glyas_Bleomycin-R_OHBP_Dase"/>
</dbReference>
<dbReference type="SUPFAM" id="SSF54593">
    <property type="entry name" value="Glyoxalase/Bleomycin resistance protein/Dihydroxybiphenyl dioxygenase"/>
    <property type="match status" value="1"/>
</dbReference>
<evidence type="ECO:0000313" key="2">
    <source>
        <dbReference type="EMBL" id="ORW02465.1"/>
    </source>
</evidence>
<evidence type="ECO:0000259" key="1">
    <source>
        <dbReference type="PROSITE" id="PS51819"/>
    </source>
</evidence>
<dbReference type="OrthoDB" id="9810341at2"/>
<dbReference type="Pfam" id="PF00903">
    <property type="entry name" value="Glyoxalase"/>
    <property type="match status" value="1"/>
</dbReference>
<dbReference type="RefSeq" id="WP_057003250.1">
    <property type="nucleotide sequence ID" value="NZ_LLXQ01000011.1"/>
</dbReference>
<dbReference type="PROSITE" id="PS51819">
    <property type="entry name" value="VOC"/>
    <property type="match status" value="1"/>
</dbReference>
<organism evidence="2 3">
    <name type="scientific">Mycobacterium kyorinense</name>
    <dbReference type="NCBI Taxonomy" id="487514"/>
    <lineage>
        <taxon>Bacteria</taxon>
        <taxon>Bacillati</taxon>
        <taxon>Actinomycetota</taxon>
        <taxon>Actinomycetes</taxon>
        <taxon>Mycobacteriales</taxon>
        <taxon>Mycobacteriaceae</taxon>
        <taxon>Mycobacterium</taxon>
    </lineage>
</organism>
<dbReference type="Proteomes" id="UP000193487">
    <property type="component" value="Unassembled WGS sequence"/>
</dbReference>
<accession>A0A1X1XUC1</accession>